<proteinExistence type="predicted"/>
<evidence type="ECO:0000313" key="2">
    <source>
        <dbReference type="Proteomes" id="UP000594454"/>
    </source>
</evidence>
<gene>
    <name evidence="1" type="ORF">HERILL_LOCUS8759</name>
</gene>
<protein>
    <recommendedName>
        <fullName evidence="3">DDE-1 domain-containing protein</fullName>
    </recommendedName>
</protein>
<dbReference type="AlphaFoldDB" id="A0A7R8YVN2"/>
<sequence>MNSVRRWHRNSVFAFSNALNLKHCCYMIVDVWDSLTEDSLRNAWKKLWTLPEEPEIEEERINLKEDDLDKFIDLFGSIPGFMDDAVDWLNHESKDSVYQILEHNDDSRSDGRVDAPNKPSPAEAFALFEMGLEWFPTISERITSTTEDNRYKQGA</sequence>
<name>A0A7R8YVN2_HERIL</name>
<dbReference type="EMBL" id="LR899011">
    <property type="protein sequence ID" value="CAD7085951.1"/>
    <property type="molecule type" value="Genomic_DNA"/>
</dbReference>
<organism evidence="1 2">
    <name type="scientific">Hermetia illucens</name>
    <name type="common">Black soldier fly</name>
    <dbReference type="NCBI Taxonomy" id="343691"/>
    <lineage>
        <taxon>Eukaryota</taxon>
        <taxon>Metazoa</taxon>
        <taxon>Ecdysozoa</taxon>
        <taxon>Arthropoda</taxon>
        <taxon>Hexapoda</taxon>
        <taxon>Insecta</taxon>
        <taxon>Pterygota</taxon>
        <taxon>Neoptera</taxon>
        <taxon>Endopterygota</taxon>
        <taxon>Diptera</taxon>
        <taxon>Brachycera</taxon>
        <taxon>Stratiomyomorpha</taxon>
        <taxon>Stratiomyidae</taxon>
        <taxon>Hermetiinae</taxon>
        <taxon>Hermetia</taxon>
    </lineage>
</organism>
<dbReference type="InParanoid" id="A0A7R8YVN2"/>
<dbReference type="Proteomes" id="UP000594454">
    <property type="component" value="Chromosome 3"/>
</dbReference>
<evidence type="ECO:0000313" key="1">
    <source>
        <dbReference type="EMBL" id="CAD7085951.1"/>
    </source>
</evidence>
<accession>A0A7R8YVN2</accession>
<keyword evidence="2" id="KW-1185">Reference proteome</keyword>
<reference evidence="1 2" key="1">
    <citation type="submission" date="2020-11" db="EMBL/GenBank/DDBJ databases">
        <authorList>
            <person name="Wallbank WR R."/>
            <person name="Pardo Diaz C."/>
            <person name="Kozak K."/>
            <person name="Martin S."/>
            <person name="Jiggins C."/>
            <person name="Moest M."/>
            <person name="Warren A I."/>
            <person name="Generalovic N T."/>
            <person name="Byers J.R.P. K."/>
            <person name="Montejo-Kovacevich G."/>
            <person name="Yen C E."/>
        </authorList>
    </citation>
    <scope>NUCLEOTIDE SEQUENCE [LARGE SCALE GENOMIC DNA]</scope>
</reference>
<evidence type="ECO:0008006" key="3">
    <source>
        <dbReference type="Google" id="ProtNLM"/>
    </source>
</evidence>